<keyword evidence="3" id="KW-0805">Transcription regulation</keyword>
<gene>
    <name evidence="10" type="ORF">HNR46_002041</name>
</gene>
<dbReference type="CDD" id="cd19935">
    <property type="entry name" value="REC_OmpR_CusR-like"/>
    <property type="match status" value="1"/>
</dbReference>
<dbReference type="InterPro" id="IPR011006">
    <property type="entry name" value="CheY-like_superfamily"/>
</dbReference>
<evidence type="ECO:0000256" key="1">
    <source>
        <dbReference type="ARBA" id="ARBA00022553"/>
    </source>
</evidence>
<dbReference type="PROSITE" id="PS51755">
    <property type="entry name" value="OMPR_PHOB"/>
    <property type="match status" value="1"/>
</dbReference>
<dbReference type="CDD" id="cd00383">
    <property type="entry name" value="trans_reg_C"/>
    <property type="match status" value="1"/>
</dbReference>
<dbReference type="Proteomes" id="UP000557717">
    <property type="component" value="Unassembled WGS sequence"/>
</dbReference>
<dbReference type="AlphaFoldDB" id="A0A840V1C6"/>
<dbReference type="PANTHER" id="PTHR48111">
    <property type="entry name" value="REGULATOR OF RPOS"/>
    <property type="match status" value="1"/>
</dbReference>
<reference evidence="10 11" key="1">
    <citation type="submission" date="2020-08" db="EMBL/GenBank/DDBJ databases">
        <title>Genomic Encyclopedia of Type Strains, Phase IV (KMG-IV): sequencing the most valuable type-strain genomes for metagenomic binning, comparative biology and taxonomic classification.</title>
        <authorList>
            <person name="Goeker M."/>
        </authorList>
    </citation>
    <scope>NUCLEOTIDE SEQUENCE [LARGE SCALE GENOMIC DNA]</scope>
    <source>
        <strain evidence="10 11">YC6886</strain>
    </source>
</reference>
<keyword evidence="1 6" id="KW-0597">Phosphoprotein</keyword>
<dbReference type="Gene3D" id="6.10.250.690">
    <property type="match status" value="1"/>
</dbReference>
<protein>
    <submittedName>
        <fullName evidence="10">Two-component system OmpR family response regulator</fullName>
    </submittedName>
</protein>
<feature type="domain" description="Response regulatory" evidence="8">
    <location>
        <begin position="2"/>
        <end position="115"/>
    </location>
</feature>
<keyword evidence="5" id="KW-0804">Transcription</keyword>
<evidence type="ECO:0000256" key="7">
    <source>
        <dbReference type="PROSITE-ProRule" id="PRU01091"/>
    </source>
</evidence>
<evidence type="ECO:0000256" key="4">
    <source>
        <dbReference type="ARBA" id="ARBA00023125"/>
    </source>
</evidence>
<dbReference type="Gene3D" id="1.10.10.10">
    <property type="entry name" value="Winged helix-like DNA-binding domain superfamily/Winged helix DNA-binding domain"/>
    <property type="match status" value="1"/>
</dbReference>
<feature type="domain" description="OmpR/PhoB-type" evidence="9">
    <location>
        <begin position="123"/>
        <end position="216"/>
    </location>
</feature>
<name>A0A840V1C6_9BACT</name>
<dbReference type="GO" id="GO:0006355">
    <property type="term" value="P:regulation of DNA-templated transcription"/>
    <property type="evidence" value="ECO:0007669"/>
    <property type="project" value="InterPro"/>
</dbReference>
<feature type="modified residue" description="4-aspartylphosphate" evidence="6">
    <location>
        <position position="51"/>
    </location>
</feature>
<evidence type="ECO:0000259" key="9">
    <source>
        <dbReference type="PROSITE" id="PS51755"/>
    </source>
</evidence>
<keyword evidence="4 7" id="KW-0238">DNA-binding</keyword>
<evidence type="ECO:0000313" key="11">
    <source>
        <dbReference type="Proteomes" id="UP000557717"/>
    </source>
</evidence>
<evidence type="ECO:0000256" key="6">
    <source>
        <dbReference type="PROSITE-ProRule" id="PRU00169"/>
    </source>
</evidence>
<dbReference type="InterPro" id="IPR001789">
    <property type="entry name" value="Sig_transdc_resp-reg_receiver"/>
</dbReference>
<dbReference type="RefSeq" id="WP_184018280.1">
    <property type="nucleotide sequence ID" value="NZ_JACHFD010000008.1"/>
</dbReference>
<dbReference type="GO" id="GO:0000156">
    <property type="term" value="F:phosphorelay response regulator activity"/>
    <property type="evidence" value="ECO:0007669"/>
    <property type="project" value="TreeGrafter"/>
</dbReference>
<evidence type="ECO:0000259" key="8">
    <source>
        <dbReference type="PROSITE" id="PS50110"/>
    </source>
</evidence>
<evidence type="ECO:0000256" key="2">
    <source>
        <dbReference type="ARBA" id="ARBA00023012"/>
    </source>
</evidence>
<dbReference type="InterPro" id="IPR001867">
    <property type="entry name" value="OmpR/PhoB-type_DNA-bd"/>
</dbReference>
<keyword evidence="2" id="KW-0902">Two-component regulatory system</keyword>
<dbReference type="SUPFAM" id="SSF52172">
    <property type="entry name" value="CheY-like"/>
    <property type="match status" value="1"/>
</dbReference>
<sequence length="216" mass="24600">MKILVVEDEPRLLYNLSRALREEGYVVEGVPRGDEGLHQAMEQDFDAIVLDVMLPGLDGWEVLERLRRKKETPVLMLTARDALPDRVRGLDAGADDYLVKPFDLPELLARLRAVIRRHAGKGSSVIELGDTVVDLKRRQVLRDGEGVSLTAREYAIVEFLAMHRGRLVTRTELYERVFDENADTLSNVIDVHVFAIRKKLRPDLIVTRRGQGYCIE</sequence>
<dbReference type="PROSITE" id="PS50110">
    <property type="entry name" value="RESPONSE_REGULATORY"/>
    <property type="match status" value="1"/>
</dbReference>
<dbReference type="GO" id="GO:0032993">
    <property type="term" value="C:protein-DNA complex"/>
    <property type="evidence" value="ECO:0007669"/>
    <property type="project" value="TreeGrafter"/>
</dbReference>
<comment type="caution">
    <text evidence="10">The sequence shown here is derived from an EMBL/GenBank/DDBJ whole genome shotgun (WGS) entry which is preliminary data.</text>
</comment>
<dbReference type="SMART" id="SM00862">
    <property type="entry name" value="Trans_reg_C"/>
    <property type="match status" value="1"/>
</dbReference>
<keyword evidence="11" id="KW-1185">Reference proteome</keyword>
<dbReference type="InterPro" id="IPR036388">
    <property type="entry name" value="WH-like_DNA-bd_sf"/>
</dbReference>
<dbReference type="SMART" id="SM00448">
    <property type="entry name" value="REC"/>
    <property type="match status" value="1"/>
</dbReference>
<dbReference type="Gene3D" id="3.40.50.2300">
    <property type="match status" value="1"/>
</dbReference>
<dbReference type="InterPro" id="IPR039420">
    <property type="entry name" value="WalR-like"/>
</dbReference>
<dbReference type="Pfam" id="PF00486">
    <property type="entry name" value="Trans_reg_C"/>
    <property type="match status" value="1"/>
</dbReference>
<dbReference type="EMBL" id="JACHFD010000008">
    <property type="protein sequence ID" value="MBB5351802.1"/>
    <property type="molecule type" value="Genomic_DNA"/>
</dbReference>
<evidence type="ECO:0000256" key="3">
    <source>
        <dbReference type="ARBA" id="ARBA00023015"/>
    </source>
</evidence>
<dbReference type="GO" id="GO:0005829">
    <property type="term" value="C:cytosol"/>
    <property type="evidence" value="ECO:0007669"/>
    <property type="project" value="TreeGrafter"/>
</dbReference>
<dbReference type="PANTHER" id="PTHR48111:SF67">
    <property type="entry name" value="TRANSCRIPTIONAL REGULATORY PROTEIN TCTD"/>
    <property type="match status" value="1"/>
</dbReference>
<evidence type="ECO:0000256" key="5">
    <source>
        <dbReference type="ARBA" id="ARBA00023163"/>
    </source>
</evidence>
<evidence type="ECO:0000313" key="10">
    <source>
        <dbReference type="EMBL" id="MBB5351802.1"/>
    </source>
</evidence>
<feature type="DNA-binding region" description="OmpR/PhoB-type" evidence="7">
    <location>
        <begin position="123"/>
        <end position="216"/>
    </location>
</feature>
<dbReference type="GO" id="GO:0000976">
    <property type="term" value="F:transcription cis-regulatory region binding"/>
    <property type="evidence" value="ECO:0007669"/>
    <property type="project" value="TreeGrafter"/>
</dbReference>
<dbReference type="FunFam" id="3.40.50.2300:FF:000001">
    <property type="entry name" value="DNA-binding response regulator PhoB"/>
    <property type="match status" value="1"/>
</dbReference>
<accession>A0A840V1C6</accession>
<proteinExistence type="predicted"/>
<organism evidence="10 11">
    <name type="scientific">Haloferula luteola</name>
    <dbReference type="NCBI Taxonomy" id="595692"/>
    <lineage>
        <taxon>Bacteria</taxon>
        <taxon>Pseudomonadati</taxon>
        <taxon>Verrucomicrobiota</taxon>
        <taxon>Verrucomicrobiia</taxon>
        <taxon>Verrucomicrobiales</taxon>
        <taxon>Verrucomicrobiaceae</taxon>
        <taxon>Haloferula</taxon>
    </lineage>
</organism>
<dbReference type="Pfam" id="PF00072">
    <property type="entry name" value="Response_reg"/>
    <property type="match status" value="1"/>
</dbReference>